<feature type="compositionally biased region" description="Basic and acidic residues" evidence="8">
    <location>
        <begin position="187"/>
        <end position="218"/>
    </location>
</feature>
<feature type="compositionally biased region" description="Basic and acidic residues" evidence="8">
    <location>
        <begin position="85"/>
        <end position="97"/>
    </location>
</feature>
<protein>
    <recommendedName>
        <fullName evidence="6">Large ribosomal subunit protein uL1c</fullName>
    </recommendedName>
    <alternativeName>
        <fullName evidence="7">CL1</fullName>
    </alternativeName>
</protein>
<keyword evidence="4" id="KW-0689">Ribosomal protein</keyword>
<accession>A0A834ZKE1</accession>
<dbReference type="InterPro" id="IPR023674">
    <property type="entry name" value="Ribosomal_uL1-like"/>
</dbReference>
<proteinExistence type="inferred from homology"/>
<dbReference type="PROSITE" id="PS01199">
    <property type="entry name" value="RIBOSOMAL_L1"/>
    <property type="match status" value="1"/>
</dbReference>
<evidence type="ECO:0000256" key="2">
    <source>
        <dbReference type="ARBA" id="ARBA00022730"/>
    </source>
</evidence>
<feature type="compositionally biased region" description="Polar residues" evidence="8">
    <location>
        <begin position="125"/>
        <end position="158"/>
    </location>
</feature>
<dbReference type="AlphaFoldDB" id="A0A834ZKE1"/>
<dbReference type="Gene3D" id="3.30.190.20">
    <property type="match status" value="1"/>
</dbReference>
<dbReference type="FunFam" id="3.40.50.790:FF:000001">
    <property type="entry name" value="50S ribosomal protein L1"/>
    <property type="match status" value="1"/>
</dbReference>
<dbReference type="InterPro" id="IPR028364">
    <property type="entry name" value="Ribosomal_uL1/biogenesis"/>
</dbReference>
<dbReference type="CDD" id="cd00403">
    <property type="entry name" value="Ribosomal_L1"/>
    <property type="match status" value="1"/>
</dbReference>
<feature type="region of interest" description="Disordered" evidence="8">
    <location>
        <begin position="178"/>
        <end position="218"/>
    </location>
</feature>
<keyword evidence="3" id="KW-0694">RNA-binding</keyword>
<dbReference type="InterPro" id="IPR023673">
    <property type="entry name" value="Ribosomal_uL1_CS"/>
</dbReference>
<keyword evidence="5" id="KW-0687">Ribonucleoprotein</keyword>
<dbReference type="HAMAP" id="MF_01318_B">
    <property type="entry name" value="Ribosomal_uL1_B"/>
    <property type="match status" value="1"/>
</dbReference>
<reference evidence="9 10" key="1">
    <citation type="submission" date="2020-04" db="EMBL/GenBank/DDBJ databases">
        <title>Plant Genome Project.</title>
        <authorList>
            <person name="Zhang R.-G."/>
        </authorList>
    </citation>
    <scope>NUCLEOTIDE SEQUENCE [LARGE SCALE GENOMIC DNA]</scope>
    <source>
        <strain evidence="9">YNK0</strain>
        <tissue evidence="9">Leaf</tissue>
    </source>
</reference>
<name>A0A834ZKE1_TETSI</name>
<dbReference type="SUPFAM" id="SSF56808">
    <property type="entry name" value="Ribosomal protein L1"/>
    <property type="match status" value="1"/>
</dbReference>
<evidence type="ECO:0000256" key="7">
    <source>
        <dbReference type="ARBA" id="ARBA00082680"/>
    </source>
</evidence>
<gene>
    <name evidence="9" type="ORF">HHK36_005142</name>
</gene>
<comment type="similarity">
    <text evidence="1">Belongs to the universal ribosomal protein uL1 family.</text>
</comment>
<dbReference type="Gene3D" id="3.40.50.790">
    <property type="match status" value="1"/>
</dbReference>
<evidence type="ECO:0000256" key="6">
    <source>
        <dbReference type="ARBA" id="ARBA00035205"/>
    </source>
</evidence>
<evidence type="ECO:0000256" key="1">
    <source>
        <dbReference type="ARBA" id="ARBA00010531"/>
    </source>
</evidence>
<evidence type="ECO:0000256" key="5">
    <source>
        <dbReference type="ARBA" id="ARBA00023274"/>
    </source>
</evidence>
<keyword evidence="10" id="KW-1185">Reference proteome</keyword>
<dbReference type="Pfam" id="PF00687">
    <property type="entry name" value="Ribosomal_L1"/>
    <property type="match status" value="1"/>
</dbReference>
<evidence type="ECO:0000313" key="9">
    <source>
        <dbReference type="EMBL" id="KAF8409070.1"/>
    </source>
</evidence>
<comment type="caution">
    <text evidence="9">The sequence shown here is derived from an EMBL/GenBank/DDBJ whole genome shotgun (WGS) entry which is preliminary data.</text>
</comment>
<dbReference type="EMBL" id="JABCRI010000003">
    <property type="protein sequence ID" value="KAF8409070.1"/>
    <property type="molecule type" value="Genomic_DNA"/>
</dbReference>
<dbReference type="OMA" id="TFHICST"/>
<feature type="region of interest" description="Disordered" evidence="8">
    <location>
        <begin position="76"/>
        <end position="158"/>
    </location>
</feature>
<dbReference type="InterPro" id="IPR005878">
    <property type="entry name" value="Ribosom_uL1_bac-type"/>
</dbReference>
<evidence type="ECO:0000256" key="8">
    <source>
        <dbReference type="SAM" id="MobiDB-lite"/>
    </source>
</evidence>
<dbReference type="InterPro" id="IPR016095">
    <property type="entry name" value="Ribosomal_uL1_3-a/b-sand"/>
</dbReference>
<dbReference type="GO" id="GO:0006412">
    <property type="term" value="P:translation"/>
    <property type="evidence" value="ECO:0007669"/>
    <property type="project" value="InterPro"/>
</dbReference>
<dbReference type="PANTHER" id="PTHR36427:SF4">
    <property type="entry name" value="RIBOSOMAL PROTEIN L1P_L10E FAMILY"/>
    <property type="match status" value="1"/>
</dbReference>
<keyword evidence="2" id="KW-0699">rRNA-binding</keyword>
<sequence length="484" mass="53082">MAALELFLSQAHRHCNRLTLSQISLVRSSSSLLLSHTRDLELFNSPTQSFKPSIFYRSNSTLRSSFLGFQRSFCSSSSSSPESQSEARIDESVKKPNESASIKPVSYSVKPPKDPSSAGEELPQKPQTPATRSQRVNGRAVFQQSQTDSEPATNVESQAWTREDFRYVKDSPSISPVSYPPRVAPLPEDRASVSAEEVPKEEVAKGEDRKENEQLQRERTRIEAETRIRRSLRVEEEKVPFPMLIKVEKRKPKVVLDLQEAIREVKANAKRNFDETVEAHVNLGVDPRRGDQMVRGAATLPHGIGKIVRIAVFAEGAAADEARAAGADIVGGDELIDEIKNGGGKLNFDKCISTPIFMPRLGKIARILGPRGLMPNPKLGSVTSNVAGAVQDAKRGRVDFKIDKTAIVHAGLGKVSFSEESLRENVGAFVNALLLAKPVGLKKTSKYAGYVDSFTLCSTMGPGFPVSIQSLSMAADHYNKLKLK</sequence>
<dbReference type="OrthoDB" id="1747252at2759"/>
<dbReference type="PANTHER" id="PTHR36427">
    <property type="entry name" value="54S RIBOSOMAL PROTEIN L1, MITOCHONDRIAL"/>
    <property type="match status" value="1"/>
</dbReference>
<dbReference type="GO" id="GO:0003735">
    <property type="term" value="F:structural constituent of ribosome"/>
    <property type="evidence" value="ECO:0007669"/>
    <property type="project" value="InterPro"/>
</dbReference>
<evidence type="ECO:0000256" key="4">
    <source>
        <dbReference type="ARBA" id="ARBA00022980"/>
    </source>
</evidence>
<dbReference type="Proteomes" id="UP000655225">
    <property type="component" value="Unassembled WGS sequence"/>
</dbReference>
<dbReference type="GO" id="GO:0019843">
    <property type="term" value="F:rRNA binding"/>
    <property type="evidence" value="ECO:0007669"/>
    <property type="project" value="UniProtKB-KW"/>
</dbReference>
<organism evidence="9 10">
    <name type="scientific">Tetracentron sinense</name>
    <name type="common">Spur-leaf</name>
    <dbReference type="NCBI Taxonomy" id="13715"/>
    <lineage>
        <taxon>Eukaryota</taxon>
        <taxon>Viridiplantae</taxon>
        <taxon>Streptophyta</taxon>
        <taxon>Embryophyta</taxon>
        <taxon>Tracheophyta</taxon>
        <taxon>Spermatophyta</taxon>
        <taxon>Magnoliopsida</taxon>
        <taxon>Trochodendrales</taxon>
        <taxon>Trochodendraceae</taxon>
        <taxon>Tetracentron</taxon>
    </lineage>
</organism>
<dbReference type="NCBIfam" id="TIGR01169">
    <property type="entry name" value="rplA_bact"/>
    <property type="match status" value="1"/>
</dbReference>
<evidence type="ECO:0000256" key="3">
    <source>
        <dbReference type="ARBA" id="ARBA00022884"/>
    </source>
</evidence>
<dbReference type="GO" id="GO:0015934">
    <property type="term" value="C:large ribosomal subunit"/>
    <property type="evidence" value="ECO:0007669"/>
    <property type="project" value="InterPro"/>
</dbReference>
<evidence type="ECO:0000313" key="10">
    <source>
        <dbReference type="Proteomes" id="UP000655225"/>
    </source>
</evidence>